<proteinExistence type="predicted"/>
<dbReference type="Proteomes" id="UP000054564">
    <property type="component" value="Unassembled WGS sequence"/>
</dbReference>
<dbReference type="OrthoDB" id="10664534at2759"/>
<comment type="caution">
    <text evidence="1">The sequence shown here is derived from an EMBL/GenBank/DDBJ whole genome shotgun (WGS) entry which is preliminary data.</text>
</comment>
<evidence type="ECO:0000313" key="1">
    <source>
        <dbReference type="EMBL" id="KNE91995.1"/>
    </source>
</evidence>
<accession>A0A0L0UYB3</accession>
<protein>
    <submittedName>
        <fullName evidence="1">Uncharacterized protein</fullName>
    </submittedName>
</protein>
<evidence type="ECO:0000313" key="2">
    <source>
        <dbReference type="Proteomes" id="UP000054564"/>
    </source>
</evidence>
<gene>
    <name evidence="1" type="ORF">PSTG_14586</name>
</gene>
<organism evidence="1 2">
    <name type="scientific">Puccinia striiformis f. sp. tritici PST-78</name>
    <dbReference type="NCBI Taxonomy" id="1165861"/>
    <lineage>
        <taxon>Eukaryota</taxon>
        <taxon>Fungi</taxon>
        <taxon>Dikarya</taxon>
        <taxon>Basidiomycota</taxon>
        <taxon>Pucciniomycotina</taxon>
        <taxon>Pucciniomycetes</taxon>
        <taxon>Pucciniales</taxon>
        <taxon>Pucciniaceae</taxon>
        <taxon>Puccinia</taxon>
    </lineage>
</organism>
<keyword evidence="2" id="KW-1185">Reference proteome</keyword>
<dbReference type="EMBL" id="AJIL01000179">
    <property type="protein sequence ID" value="KNE91995.1"/>
    <property type="molecule type" value="Genomic_DNA"/>
</dbReference>
<name>A0A0L0UYB3_9BASI</name>
<sequence>MSAEGHSMVDDRRTLLLLNITIPHHANFSVKTSTSYHLQGEIIRLEDDGTIAFDVEHNPENQPIAGHELVDLGPVKVDGIGRISSVEFTHRTRGRSFWELQLDHEHRGSRTDAIRVRYLVPVEDLDVPSNTNFRLGSRIGLIGYVVSLGRDGAVMTVQVGPFA</sequence>
<dbReference type="AlphaFoldDB" id="A0A0L0UYB3"/>
<reference evidence="2" key="1">
    <citation type="submission" date="2014-03" db="EMBL/GenBank/DDBJ databases">
        <title>The Genome Sequence of Puccinia striiformis f. sp. tritici PST-78.</title>
        <authorList>
            <consortium name="The Broad Institute Genome Sequencing Platform"/>
            <person name="Cuomo C."/>
            <person name="Hulbert S."/>
            <person name="Chen X."/>
            <person name="Walker B."/>
            <person name="Young S.K."/>
            <person name="Zeng Q."/>
            <person name="Gargeya S."/>
            <person name="Fitzgerald M."/>
            <person name="Haas B."/>
            <person name="Abouelleil A."/>
            <person name="Alvarado L."/>
            <person name="Arachchi H.M."/>
            <person name="Berlin A.M."/>
            <person name="Chapman S.B."/>
            <person name="Goldberg J."/>
            <person name="Griggs A."/>
            <person name="Gujja S."/>
            <person name="Hansen M."/>
            <person name="Howarth C."/>
            <person name="Imamovic A."/>
            <person name="Larimer J."/>
            <person name="McCowan C."/>
            <person name="Montmayeur A."/>
            <person name="Murphy C."/>
            <person name="Neiman D."/>
            <person name="Pearson M."/>
            <person name="Priest M."/>
            <person name="Roberts A."/>
            <person name="Saif S."/>
            <person name="Shea T."/>
            <person name="Sisk P."/>
            <person name="Sykes S."/>
            <person name="Wortman J."/>
            <person name="Nusbaum C."/>
            <person name="Birren B."/>
        </authorList>
    </citation>
    <scope>NUCLEOTIDE SEQUENCE [LARGE SCALE GENOMIC DNA]</scope>
    <source>
        <strain evidence="2">race PST-78</strain>
    </source>
</reference>